<dbReference type="GO" id="GO:0005737">
    <property type="term" value="C:cytoplasm"/>
    <property type="evidence" value="ECO:0007669"/>
    <property type="project" value="TreeGrafter"/>
</dbReference>
<dbReference type="InterPro" id="IPR008656">
    <property type="entry name" value="Inositol_tetrakis-P_1-kinase"/>
</dbReference>
<dbReference type="EMBL" id="JABFDY010000012">
    <property type="protein sequence ID" value="KAF7699714.1"/>
    <property type="molecule type" value="Genomic_DNA"/>
</dbReference>
<evidence type="ECO:0000256" key="6">
    <source>
        <dbReference type="ARBA" id="ARBA00022741"/>
    </source>
</evidence>
<protein>
    <recommendedName>
        <fullName evidence="3">inositol-1,3,4-trisphosphate 5/6-kinase</fullName>
        <ecNumber evidence="3">2.7.1.159</ecNumber>
    </recommendedName>
</protein>
<dbReference type="GO" id="GO:0005524">
    <property type="term" value="F:ATP binding"/>
    <property type="evidence" value="ECO:0007669"/>
    <property type="project" value="UniProtKB-KW"/>
</dbReference>
<keyword evidence="7" id="KW-0418">Kinase</keyword>
<dbReference type="AlphaFoldDB" id="A0A8T0B0K9"/>
<feature type="domain" description="Inositol 1,3,4-trisphosphate 5/6-kinase ATP-grasp" evidence="10">
    <location>
        <begin position="1"/>
        <end position="102"/>
    </location>
</feature>
<keyword evidence="6" id="KW-0547">Nucleotide-binding</keyword>
<evidence type="ECO:0000256" key="2">
    <source>
        <dbReference type="ARBA" id="ARBA00009601"/>
    </source>
</evidence>
<keyword evidence="12" id="KW-1185">Reference proteome</keyword>
<evidence type="ECO:0000256" key="5">
    <source>
        <dbReference type="ARBA" id="ARBA00022723"/>
    </source>
</evidence>
<dbReference type="PANTHER" id="PTHR14217">
    <property type="entry name" value="INOSITOL-TETRAKISPHOSPHATE 1-KINASE"/>
    <property type="match status" value="1"/>
</dbReference>
<dbReference type="PANTHER" id="PTHR14217:SF1">
    <property type="entry name" value="INOSITOL-TETRAKISPHOSPHATE 1-KINASE"/>
    <property type="match status" value="1"/>
</dbReference>
<evidence type="ECO:0000256" key="4">
    <source>
        <dbReference type="ARBA" id="ARBA00022679"/>
    </source>
</evidence>
<comment type="cofactor">
    <cofactor evidence="1">
        <name>Mg(2+)</name>
        <dbReference type="ChEBI" id="CHEBI:18420"/>
    </cofactor>
</comment>
<name>A0A8T0B0K9_SILME</name>
<comment type="caution">
    <text evidence="11">The sequence shown here is derived from an EMBL/GenBank/DDBJ whole genome shotgun (WGS) entry which is preliminary data.</text>
</comment>
<keyword evidence="9" id="KW-0460">Magnesium</keyword>
<evidence type="ECO:0000256" key="9">
    <source>
        <dbReference type="ARBA" id="ARBA00022842"/>
    </source>
</evidence>
<dbReference type="InterPro" id="IPR040464">
    <property type="entry name" value="InsP(3)kin_ATP-grasp"/>
</dbReference>
<dbReference type="EC" id="2.7.1.159" evidence="3"/>
<evidence type="ECO:0000259" key="10">
    <source>
        <dbReference type="Pfam" id="PF05770"/>
    </source>
</evidence>
<evidence type="ECO:0000313" key="11">
    <source>
        <dbReference type="EMBL" id="KAF7699714.1"/>
    </source>
</evidence>
<dbReference type="Proteomes" id="UP000606274">
    <property type="component" value="Unassembled WGS sequence"/>
</dbReference>
<evidence type="ECO:0000313" key="12">
    <source>
        <dbReference type="Proteomes" id="UP000606274"/>
    </source>
</evidence>
<organism evidence="11 12">
    <name type="scientific">Silurus meridionalis</name>
    <name type="common">Southern catfish</name>
    <name type="synonym">Silurus soldatovi meridionalis</name>
    <dbReference type="NCBI Taxonomy" id="175797"/>
    <lineage>
        <taxon>Eukaryota</taxon>
        <taxon>Metazoa</taxon>
        <taxon>Chordata</taxon>
        <taxon>Craniata</taxon>
        <taxon>Vertebrata</taxon>
        <taxon>Euteleostomi</taxon>
        <taxon>Actinopterygii</taxon>
        <taxon>Neopterygii</taxon>
        <taxon>Teleostei</taxon>
        <taxon>Ostariophysi</taxon>
        <taxon>Siluriformes</taxon>
        <taxon>Siluridae</taxon>
        <taxon>Silurus</taxon>
    </lineage>
</organism>
<gene>
    <name evidence="11" type="ORF">HF521_002672</name>
</gene>
<reference evidence="11" key="1">
    <citation type="submission" date="2020-08" db="EMBL/GenBank/DDBJ databases">
        <title>Chromosome-level assembly of Southern catfish (Silurus meridionalis) provides insights into visual adaptation to the nocturnal and benthic lifestyles.</title>
        <authorList>
            <person name="Zhang Y."/>
            <person name="Wang D."/>
            <person name="Peng Z."/>
        </authorList>
    </citation>
    <scope>NUCLEOTIDE SEQUENCE</scope>
    <source>
        <strain evidence="11">SWU-2019-XX</strain>
        <tissue evidence="11">Muscle</tissue>
    </source>
</reference>
<evidence type="ECO:0000256" key="1">
    <source>
        <dbReference type="ARBA" id="ARBA00001946"/>
    </source>
</evidence>
<dbReference type="GO" id="GO:0052726">
    <property type="term" value="F:inositol-1,3,4-trisphosphate 5-kinase activity"/>
    <property type="evidence" value="ECO:0007669"/>
    <property type="project" value="InterPro"/>
</dbReference>
<evidence type="ECO:0000256" key="7">
    <source>
        <dbReference type="ARBA" id="ARBA00022777"/>
    </source>
</evidence>
<keyword evidence="4" id="KW-0808">Transferase</keyword>
<evidence type="ECO:0000256" key="3">
    <source>
        <dbReference type="ARBA" id="ARBA00012017"/>
    </source>
</evidence>
<keyword evidence="5" id="KW-0479">Metal-binding</keyword>
<keyword evidence="8" id="KW-0067">ATP-binding</keyword>
<accession>A0A8T0B0K9</accession>
<dbReference type="Gene3D" id="3.30.470.20">
    <property type="entry name" value="ATP-grasp fold, B domain"/>
    <property type="match status" value="1"/>
</dbReference>
<comment type="similarity">
    <text evidence="2">Belongs to the ITPK1 family.</text>
</comment>
<dbReference type="GO" id="GO:0052725">
    <property type="term" value="F:inositol-1,3,4-trisphosphate 6-kinase activity"/>
    <property type="evidence" value="ECO:0007669"/>
    <property type="project" value="InterPro"/>
</dbReference>
<sequence>MSLIFSQAGLRDIRPPGVLQSFVNHGVVLHKVFVVGEKHFTVDRPSLKNFSTGPHGKRFSFTAMRKVDEMMPGVPVPSNDAMVAMVKELRAELGMELFGMDIT</sequence>
<proteinExistence type="inferred from homology"/>
<dbReference type="Pfam" id="PF05770">
    <property type="entry name" value="Ins134_P3_kin"/>
    <property type="match status" value="1"/>
</dbReference>
<dbReference type="GO" id="GO:0032957">
    <property type="term" value="P:inositol trisphosphate metabolic process"/>
    <property type="evidence" value="ECO:0007669"/>
    <property type="project" value="InterPro"/>
</dbReference>
<evidence type="ECO:0000256" key="8">
    <source>
        <dbReference type="ARBA" id="ARBA00022840"/>
    </source>
</evidence>
<dbReference type="GO" id="GO:0000287">
    <property type="term" value="F:magnesium ion binding"/>
    <property type="evidence" value="ECO:0007669"/>
    <property type="project" value="InterPro"/>
</dbReference>
<dbReference type="GO" id="GO:0047325">
    <property type="term" value="F:inositol-3,4,5,6-tetrakisphosphate 1-kinase activity"/>
    <property type="evidence" value="ECO:0007669"/>
    <property type="project" value="InterPro"/>
</dbReference>